<organism evidence="1">
    <name type="scientific">Arion vulgaris</name>
    <dbReference type="NCBI Taxonomy" id="1028688"/>
    <lineage>
        <taxon>Eukaryota</taxon>
        <taxon>Metazoa</taxon>
        <taxon>Spiralia</taxon>
        <taxon>Lophotrochozoa</taxon>
        <taxon>Mollusca</taxon>
        <taxon>Gastropoda</taxon>
        <taxon>Heterobranchia</taxon>
        <taxon>Euthyneura</taxon>
        <taxon>Panpulmonata</taxon>
        <taxon>Eupulmonata</taxon>
        <taxon>Stylommatophora</taxon>
        <taxon>Helicina</taxon>
        <taxon>Arionoidea</taxon>
        <taxon>Arionidae</taxon>
        <taxon>Arion</taxon>
    </lineage>
</organism>
<name>A0A0B6ZJ73_9EUPU</name>
<dbReference type="AlphaFoldDB" id="A0A0B6ZJ73"/>
<feature type="non-terminal residue" evidence="1">
    <location>
        <position position="1"/>
    </location>
</feature>
<reference evidence="1" key="1">
    <citation type="submission" date="2014-12" db="EMBL/GenBank/DDBJ databases">
        <title>Insight into the proteome of Arion vulgaris.</title>
        <authorList>
            <person name="Aradska J."/>
            <person name="Bulat T."/>
            <person name="Smidak R."/>
            <person name="Sarate P."/>
            <person name="Gangsoo J."/>
            <person name="Sialana F."/>
            <person name="Bilban M."/>
            <person name="Lubec G."/>
        </authorList>
    </citation>
    <scope>NUCLEOTIDE SEQUENCE</scope>
    <source>
        <tissue evidence="1">Skin</tissue>
    </source>
</reference>
<gene>
    <name evidence="1" type="primary">ORF66777</name>
</gene>
<proteinExistence type="predicted"/>
<evidence type="ECO:0000313" key="1">
    <source>
        <dbReference type="EMBL" id="CEK68563.1"/>
    </source>
</evidence>
<sequence length="176" mass="19744">RLFPGKSIADVLSSPAAKYAQDKLNQLLATHSSNKHATSIQNDLLHNYGLIDSSEDVVTNHKDDQNIVQFESSWKPTQSSLGFVMCMEDRQFDLKQVLDKRKVEHKVKDALLNRRSLRYSGPHLLPLPPKPQISNSTVQGNRKMVAAAAGKMKSLKQNKTNWRHFLPMIGGIKNGT</sequence>
<dbReference type="EMBL" id="HACG01021698">
    <property type="protein sequence ID" value="CEK68563.1"/>
    <property type="molecule type" value="Transcribed_RNA"/>
</dbReference>
<accession>A0A0B6ZJ73</accession>
<protein>
    <submittedName>
        <fullName evidence="1">Uncharacterized protein</fullName>
    </submittedName>
</protein>